<protein>
    <submittedName>
        <fullName evidence="1">Uncharacterized protein</fullName>
    </submittedName>
</protein>
<name>A0ACB6QYY1_9PLEO</name>
<accession>A0ACB6QYY1</accession>
<feature type="non-terminal residue" evidence="1">
    <location>
        <position position="270"/>
    </location>
</feature>
<sequence>ALHLWGYGHEVLDGALDSALQRSQELYESTLSLLISVAELVKGIIHHCNSDFFVLSYLGLLEFAFKNPRDREEIIEDSQIDDIVQSARTLISDPEACMPTWEDPSDLVDSLKNQIDCLGLLSPALEFPAIEYSVHDQHQDEEFLASRPIHEAYTEIIRTKFPRANPSLHERLGKACWDRYLHIRRLQEKVATKQTLDLITQGEDGINFQDSALGSLATNEIAYAETLYSARAIASHGRLPRLPPEGKLGHPFMCEVCYEAVAIQRTRDWK</sequence>
<dbReference type="EMBL" id="MU003505">
    <property type="protein sequence ID" value="KAF2471307.1"/>
    <property type="molecule type" value="Genomic_DNA"/>
</dbReference>
<reference evidence="1" key="1">
    <citation type="journal article" date="2020" name="Stud. Mycol.">
        <title>101 Dothideomycetes genomes: a test case for predicting lifestyles and emergence of pathogens.</title>
        <authorList>
            <person name="Haridas S."/>
            <person name="Albert R."/>
            <person name="Binder M."/>
            <person name="Bloem J."/>
            <person name="Labutti K."/>
            <person name="Salamov A."/>
            <person name="Andreopoulos B."/>
            <person name="Baker S."/>
            <person name="Barry K."/>
            <person name="Bills G."/>
            <person name="Bluhm B."/>
            <person name="Cannon C."/>
            <person name="Castanera R."/>
            <person name="Culley D."/>
            <person name="Daum C."/>
            <person name="Ezra D."/>
            <person name="Gonzalez J."/>
            <person name="Henrissat B."/>
            <person name="Kuo A."/>
            <person name="Liang C."/>
            <person name="Lipzen A."/>
            <person name="Lutzoni F."/>
            <person name="Magnuson J."/>
            <person name="Mondo S."/>
            <person name="Nolan M."/>
            <person name="Ohm R."/>
            <person name="Pangilinan J."/>
            <person name="Park H.-J."/>
            <person name="Ramirez L."/>
            <person name="Alfaro M."/>
            <person name="Sun H."/>
            <person name="Tritt A."/>
            <person name="Yoshinaga Y."/>
            <person name="Zwiers L.-H."/>
            <person name="Turgeon B."/>
            <person name="Goodwin S."/>
            <person name="Spatafora J."/>
            <person name="Crous P."/>
            <person name="Grigoriev I."/>
        </authorList>
    </citation>
    <scope>NUCLEOTIDE SEQUENCE</scope>
    <source>
        <strain evidence="1">ATCC 200398</strain>
    </source>
</reference>
<gene>
    <name evidence="1" type="ORF">BDR25DRAFT_176626</name>
</gene>
<evidence type="ECO:0000313" key="1">
    <source>
        <dbReference type="EMBL" id="KAF2471307.1"/>
    </source>
</evidence>
<organism evidence="1 2">
    <name type="scientific">Lindgomyces ingoldianus</name>
    <dbReference type="NCBI Taxonomy" id="673940"/>
    <lineage>
        <taxon>Eukaryota</taxon>
        <taxon>Fungi</taxon>
        <taxon>Dikarya</taxon>
        <taxon>Ascomycota</taxon>
        <taxon>Pezizomycotina</taxon>
        <taxon>Dothideomycetes</taxon>
        <taxon>Pleosporomycetidae</taxon>
        <taxon>Pleosporales</taxon>
        <taxon>Lindgomycetaceae</taxon>
        <taxon>Lindgomyces</taxon>
    </lineage>
</organism>
<feature type="non-terminal residue" evidence="1">
    <location>
        <position position="1"/>
    </location>
</feature>
<evidence type="ECO:0000313" key="2">
    <source>
        <dbReference type="Proteomes" id="UP000799755"/>
    </source>
</evidence>
<comment type="caution">
    <text evidence="1">The sequence shown here is derived from an EMBL/GenBank/DDBJ whole genome shotgun (WGS) entry which is preliminary data.</text>
</comment>
<proteinExistence type="predicted"/>
<dbReference type="Proteomes" id="UP000799755">
    <property type="component" value="Unassembled WGS sequence"/>
</dbReference>
<keyword evidence="2" id="KW-1185">Reference proteome</keyword>